<keyword evidence="2" id="KW-0413">Isomerase</keyword>
<dbReference type="AlphaFoldDB" id="A0A839QNX1"/>
<dbReference type="InterPro" id="IPR013078">
    <property type="entry name" value="His_Pase_superF_clade-1"/>
</dbReference>
<reference evidence="2 3" key="1">
    <citation type="submission" date="2020-08" db="EMBL/GenBank/DDBJ databases">
        <title>Sequencing the genomes of 1000 actinobacteria strains.</title>
        <authorList>
            <person name="Klenk H.-P."/>
        </authorList>
    </citation>
    <scope>NUCLEOTIDE SEQUENCE [LARGE SCALE GENOMIC DNA]</scope>
    <source>
        <strain evidence="2 3">DSM 22826</strain>
    </source>
</reference>
<dbReference type="PANTHER" id="PTHR48100">
    <property type="entry name" value="BROAD-SPECIFICITY PHOSPHATASE YOR283W-RELATED"/>
    <property type="match status" value="1"/>
</dbReference>
<proteinExistence type="predicted"/>
<dbReference type="InterPro" id="IPR050275">
    <property type="entry name" value="PGM_Phosphatase"/>
</dbReference>
<feature type="binding site" evidence="1">
    <location>
        <begin position="25"/>
        <end position="26"/>
    </location>
    <ligand>
        <name>substrate</name>
    </ligand>
</feature>
<name>A0A839QNX1_9MICC</name>
<dbReference type="EC" id="5.4.2.12" evidence="2"/>
<sequence length="197" mass="21654">MTQEHPRLWVVRHGETEWSRSGRYTGLTDLELTQEGRLQADRAGDVLRAAQLAGIGFGLVLTSPLLRAVETAALAGFDAAERTPLAREWDYGDYEGVESAQIRRDRPGYLIWDQGVPNGETLAQVSARADALVDRVCTQLDAGGNAIVFSHGHFSRILAARWLGMEPGMGRHFLLGTAEVCRLGWDRDTPAVEAWGL</sequence>
<dbReference type="PANTHER" id="PTHR48100:SF15">
    <property type="entry name" value="SEDOHEPTULOSE 1,7-BISPHOSPHATASE"/>
    <property type="match status" value="1"/>
</dbReference>
<dbReference type="Gene3D" id="3.40.50.1240">
    <property type="entry name" value="Phosphoglycerate mutase-like"/>
    <property type="match status" value="1"/>
</dbReference>
<dbReference type="RefSeq" id="WP_183510234.1">
    <property type="nucleotide sequence ID" value="NZ_BAABGK010000013.1"/>
</dbReference>
<evidence type="ECO:0000313" key="3">
    <source>
        <dbReference type="Proteomes" id="UP000523000"/>
    </source>
</evidence>
<dbReference type="Pfam" id="PF00300">
    <property type="entry name" value="His_Phos_1"/>
    <property type="match status" value="1"/>
</dbReference>
<protein>
    <submittedName>
        <fullName evidence="2">Putative phosphoglycerate mutase</fullName>
        <ecNumber evidence="2">5.4.2.12</ecNumber>
    </submittedName>
</protein>
<dbReference type="InterPro" id="IPR029033">
    <property type="entry name" value="His_PPase_superfam"/>
</dbReference>
<comment type="caution">
    <text evidence="2">The sequence shown here is derived from an EMBL/GenBank/DDBJ whole genome shotgun (WGS) entry which is preliminary data.</text>
</comment>
<dbReference type="GO" id="GO:0070297">
    <property type="term" value="P:regulation of phosphorelay signal transduction system"/>
    <property type="evidence" value="ECO:0007669"/>
    <property type="project" value="TreeGrafter"/>
</dbReference>
<dbReference type="SMART" id="SM00855">
    <property type="entry name" value="PGAM"/>
    <property type="match status" value="1"/>
</dbReference>
<organism evidence="2 3">
    <name type="scientific">Paeniglutamicibacter cryotolerans</name>
    <dbReference type="NCBI Taxonomy" id="670079"/>
    <lineage>
        <taxon>Bacteria</taxon>
        <taxon>Bacillati</taxon>
        <taxon>Actinomycetota</taxon>
        <taxon>Actinomycetes</taxon>
        <taxon>Micrococcales</taxon>
        <taxon>Micrococcaceae</taxon>
        <taxon>Paeniglutamicibacter</taxon>
    </lineage>
</organism>
<accession>A0A839QNX1</accession>
<dbReference type="CDD" id="cd07067">
    <property type="entry name" value="HP_PGM_like"/>
    <property type="match status" value="1"/>
</dbReference>
<gene>
    <name evidence="2" type="ORF">E9229_001103</name>
</gene>
<dbReference type="SUPFAM" id="SSF53254">
    <property type="entry name" value="Phosphoglycerate mutase-like"/>
    <property type="match status" value="1"/>
</dbReference>
<evidence type="ECO:0000313" key="2">
    <source>
        <dbReference type="EMBL" id="MBB2994912.1"/>
    </source>
</evidence>
<dbReference type="EMBL" id="JACHVS010000001">
    <property type="protein sequence ID" value="MBB2994912.1"/>
    <property type="molecule type" value="Genomic_DNA"/>
</dbReference>
<keyword evidence="3" id="KW-1185">Reference proteome</keyword>
<dbReference type="Proteomes" id="UP000523000">
    <property type="component" value="Unassembled WGS sequence"/>
</dbReference>
<dbReference type="GO" id="GO:0101006">
    <property type="term" value="F:protein histidine phosphatase activity"/>
    <property type="evidence" value="ECO:0007669"/>
    <property type="project" value="TreeGrafter"/>
</dbReference>
<dbReference type="GO" id="GO:0004619">
    <property type="term" value="F:phosphoglycerate mutase activity"/>
    <property type="evidence" value="ECO:0007669"/>
    <property type="project" value="UniProtKB-EC"/>
</dbReference>
<evidence type="ECO:0000256" key="1">
    <source>
        <dbReference type="PIRSR" id="PIRSR613078-2"/>
    </source>
</evidence>
<feature type="binding site" evidence="1">
    <location>
        <position position="67"/>
    </location>
    <ligand>
        <name>substrate</name>
    </ligand>
</feature>